<dbReference type="InterPro" id="IPR036890">
    <property type="entry name" value="HATPase_C_sf"/>
</dbReference>
<dbReference type="Gene3D" id="3.30.565.10">
    <property type="entry name" value="Histidine kinase-like ATPase, C-terminal domain"/>
    <property type="match status" value="1"/>
</dbReference>
<organism evidence="1">
    <name type="scientific">Chlorobium chlorochromatii (strain CaD3)</name>
    <dbReference type="NCBI Taxonomy" id="340177"/>
    <lineage>
        <taxon>Bacteria</taxon>
        <taxon>Pseudomonadati</taxon>
        <taxon>Chlorobiota</taxon>
        <taxon>Chlorobiia</taxon>
        <taxon>Chlorobiales</taxon>
        <taxon>Chlorobiaceae</taxon>
        <taxon>Chlorobium/Pelodictyon group</taxon>
        <taxon>Chlorobium</taxon>
    </lineage>
</organism>
<name>Q3AS50_CHLCH</name>
<dbReference type="OrthoDB" id="5480418at2"/>
<dbReference type="SUPFAM" id="SSF55874">
    <property type="entry name" value="ATPase domain of HSP90 chaperone/DNA topoisomerase II/histidine kinase"/>
    <property type="match status" value="1"/>
</dbReference>
<protein>
    <submittedName>
        <fullName evidence="1">Uncharacterized protein</fullName>
    </submittedName>
</protein>
<dbReference type="KEGG" id="cch:Cag_0911"/>
<dbReference type="EMBL" id="CP000108">
    <property type="protein sequence ID" value="ABB28175.1"/>
    <property type="molecule type" value="Genomic_DNA"/>
</dbReference>
<dbReference type="eggNOG" id="COG0323">
    <property type="taxonomic scope" value="Bacteria"/>
</dbReference>
<dbReference type="AlphaFoldDB" id="Q3AS50"/>
<dbReference type="Pfam" id="PF13589">
    <property type="entry name" value="HATPase_c_3"/>
    <property type="match status" value="1"/>
</dbReference>
<sequence>MIITPKVDETQEFIEIANDFSNPLDLVREAISNSFDANANKIYLSFDMVKEYMDTNLRIRIVDDGEGMTLDGLQSFFDLGNSTRRGIDGTIGEKGHGTKVYLNSSKISVKTIRDGKQYVAVMIEPIKKLYVREVPTVEVIESNVDELSGTTIEIIGYNSNRRGKFTHEQLKDYILWFTKFGSFESFFEKKENSHKRLFLKGLNASEYEEICFGHSFPNESQPVQRLFEEFLVSAPDYYCKRFVKRGQLKNSPEISFEAIFSVEGNRVKLAHNTMIQRQGRPSIAGNYKVAERYGVWVCKDFIPIQRKNEWVNYKGSEFIKLHAFFNCQGLRLTANRGSIDNTPSEVLSDIQEEIKKIYDEITSSDDWTQLSWLEQEAESYKTTEKEKKDFEFRLKKANKANICEFENTIIVEPQRESGVYALVLQLKMLKPDLFPFFIVDYDTHSGIDVIVKADDTQPIISSKLYYVEFKHYLTEEFNHSFVNLHSIICWDTTIKHNDILKDINGEERKMQIIPPESDGDYTKYFLDRPSSAHKIEVFVLKDYLKQKLGIEFRPRTAKDIL</sequence>
<accession>Q3AS50</accession>
<evidence type="ECO:0000313" key="1">
    <source>
        <dbReference type="EMBL" id="ABB28175.1"/>
    </source>
</evidence>
<dbReference type="STRING" id="340177.Cag_0911"/>
<dbReference type="HOGENOM" id="CLU_478843_0_0_10"/>
<gene>
    <name evidence="1" type="ordered locus">Cag_0911</name>
</gene>
<reference evidence="1" key="1">
    <citation type="submission" date="2005-08" db="EMBL/GenBank/DDBJ databases">
        <title>Complete sequence of Chlorobium chlorochromatii CaD3.</title>
        <authorList>
            <person name="Copeland A."/>
            <person name="Lucas S."/>
            <person name="Lapidus A."/>
            <person name="Barry K."/>
            <person name="Detter J.C."/>
            <person name="Glavina T."/>
            <person name="Hammon N."/>
            <person name="Israni S."/>
            <person name="Pitluck S."/>
            <person name="Bryant D."/>
            <person name="Schmutz J."/>
            <person name="Larimer F."/>
            <person name="Land M."/>
            <person name="Kyrpides N."/>
            <person name="Ivanova N."/>
            <person name="Richardson P."/>
        </authorList>
    </citation>
    <scope>NUCLEOTIDE SEQUENCE [LARGE SCALE GENOMIC DNA]</scope>
    <source>
        <strain evidence="1">CaD3</strain>
    </source>
</reference>
<proteinExistence type="predicted"/>